<reference evidence="20" key="1">
    <citation type="submission" date="2019-02" db="EMBL/GenBank/DDBJ databases">
        <title>FDA dAtabase for Regulatory Grade micrObial Sequences (FDA-ARGOS): Supporting development and validation of Infectious Disease Dx tests.</title>
        <authorList>
            <person name="Duncan R."/>
            <person name="Fisher C."/>
            <person name="Tallon L."/>
            <person name="Sadzewicz L."/>
            <person name="Sengamalay N."/>
            <person name="Ott S."/>
            <person name="Godinez A."/>
            <person name="Nagaraj S."/>
            <person name="Vavikolanu K."/>
            <person name="Vyas G."/>
            <person name="Nadendla S."/>
            <person name="Aluvathingal J."/>
            <person name="Sichtig H."/>
        </authorList>
    </citation>
    <scope>NUCLEOTIDE SEQUENCE [LARGE SCALE GENOMIC DNA]</scope>
    <source>
        <strain evidence="20">FDAARGOS_360</strain>
    </source>
</reference>
<evidence type="ECO:0000313" key="19">
    <source>
        <dbReference type="Proteomes" id="UP000318447"/>
    </source>
</evidence>
<name>A0A504Y010_LEIDO</name>
<evidence type="ECO:0000256" key="10">
    <source>
        <dbReference type="ARBA" id="ARBA00023065"/>
    </source>
</evidence>
<comment type="caution">
    <text evidence="18">The sequence shown here is derived from an EMBL/GenBank/DDBJ whole genome shotgun (WGS) entry which is preliminary data.</text>
</comment>
<evidence type="ECO:0000256" key="12">
    <source>
        <dbReference type="ARBA" id="ARBA00023136"/>
    </source>
</evidence>
<gene>
    <name evidence="18" type="ORF">CGC20_22675</name>
    <name evidence="17" type="ORF">CGC21_33910</name>
</gene>
<protein>
    <recommendedName>
        <fullName evidence="16">Calcium uniporter protein C-terminal domain-containing protein</fullName>
    </recommendedName>
</protein>
<evidence type="ECO:0000256" key="13">
    <source>
        <dbReference type="ARBA" id="ARBA00023303"/>
    </source>
</evidence>
<dbReference type="GO" id="GO:1990246">
    <property type="term" value="C:uniplex complex"/>
    <property type="evidence" value="ECO:0007669"/>
    <property type="project" value="TreeGrafter"/>
</dbReference>
<keyword evidence="5" id="KW-0107">Calcium channel</keyword>
<keyword evidence="10" id="KW-0406">Ion transport</keyword>
<dbReference type="GO" id="GO:0051560">
    <property type="term" value="P:mitochondrial calcium ion homeostasis"/>
    <property type="evidence" value="ECO:0007669"/>
    <property type="project" value="InterPro"/>
</dbReference>
<evidence type="ECO:0000313" key="20">
    <source>
        <dbReference type="Proteomes" id="UP000318821"/>
    </source>
</evidence>
<dbReference type="Pfam" id="PF04678">
    <property type="entry name" value="MCU"/>
    <property type="match status" value="1"/>
</dbReference>
<dbReference type="GO" id="GO:0005262">
    <property type="term" value="F:calcium channel activity"/>
    <property type="evidence" value="ECO:0007669"/>
    <property type="project" value="UniProtKB-KW"/>
</dbReference>
<evidence type="ECO:0000256" key="8">
    <source>
        <dbReference type="ARBA" id="ARBA00022837"/>
    </source>
</evidence>
<dbReference type="VEuPathDB" id="TriTrypDB:LdBPK_210410.1"/>
<organism evidence="18 20">
    <name type="scientific">Leishmania donovani</name>
    <dbReference type="NCBI Taxonomy" id="5661"/>
    <lineage>
        <taxon>Eukaryota</taxon>
        <taxon>Discoba</taxon>
        <taxon>Euglenozoa</taxon>
        <taxon>Kinetoplastea</taxon>
        <taxon>Metakinetoplastina</taxon>
        <taxon>Trypanosomatida</taxon>
        <taxon>Trypanosomatidae</taxon>
        <taxon>Leishmaniinae</taxon>
        <taxon>Leishmania</taxon>
    </lineage>
</organism>
<keyword evidence="12 15" id="KW-0472">Membrane</keyword>
<proteinExistence type="inferred from homology"/>
<dbReference type="InterPro" id="IPR039055">
    <property type="entry name" value="MCU_fam"/>
</dbReference>
<evidence type="ECO:0000256" key="7">
    <source>
        <dbReference type="ARBA" id="ARBA00022792"/>
    </source>
</evidence>
<dbReference type="GO" id="GO:0036444">
    <property type="term" value="P:calcium import into the mitochondrion"/>
    <property type="evidence" value="ECO:0007669"/>
    <property type="project" value="UniProtKB-ARBA"/>
</dbReference>
<evidence type="ECO:0000256" key="11">
    <source>
        <dbReference type="ARBA" id="ARBA00023128"/>
    </source>
</evidence>
<dbReference type="AlphaFoldDB" id="A0A504Y010"/>
<dbReference type="EMBL" id="RHLC01000021">
    <property type="protein sequence ID" value="TPP49274.1"/>
    <property type="molecule type" value="Genomic_DNA"/>
</dbReference>
<evidence type="ECO:0000313" key="18">
    <source>
        <dbReference type="EMBL" id="TPP54742.1"/>
    </source>
</evidence>
<evidence type="ECO:0000256" key="15">
    <source>
        <dbReference type="SAM" id="Phobius"/>
    </source>
</evidence>
<dbReference type="GO" id="GO:0015292">
    <property type="term" value="F:uniporter activity"/>
    <property type="evidence" value="ECO:0007669"/>
    <property type="project" value="TreeGrafter"/>
</dbReference>
<keyword evidence="13" id="KW-0407">Ion channel</keyword>
<dbReference type="Proteomes" id="UP000318447">
    <property type="component" value="Unassembled WGS sequence"/>
</dbReference>
<dbReference type="Proteomes" id="UP000318821">
    <property type="component" value="Unassembled WGS sequence"/>
</dbReference>
<accession>A0A504Y010</accession>
<evidence type="ECO:0000256" key="9">
    <source>
        <dbReference type="ARBA" id="ARBA00022989"/>
    </source>
</evidence>
<evidence type="ECO:0000256" key="2">
    <source>
        <dbReference type="ARBA" id="ARBA00005653"/>
    </source>
</evidence>
<dbReference type="VEuPathDB" id="TriTrypDB:LdCL_210008900"/>
<keyword evidence="6 15" id="KW-0812">Transmembrane</keyword>
<keyword evidence="11" id="KW-0496">Mitochondrion</keyword>
<evidence type="ECO:0000256" key="14">
    <source>
        <dbReference type="ARBA" id="ARBA00036634"/>
    </source>
</evidence>
<keyword evidence="3" id="KW-0813">Transport</keyword>
<comment type="subcellular location">
    <subcellularLocation>
        <location evidence="1">Mitochondrion inner membrane</location>
        <topology evidence="1">Multi-pass membrane protein</topology>
    </subcellularLocation>
</comment>
<dbReference type="PANTHER" id="PTHR13462:SF10">
    <property type="entry name" value="CALCIUM UNIPORTER PROTEIN, MITOCHONDRIAL"/>
    <property type="match status" value="1"/>
</dbReference>
<dbReference type="EMBL" id="RHLD01000035">
    <property type="protein sequence ID" value="TPP54742.1"/>
    <property type="molecule type" value="Genomic_DNA"/>
</dbReference>
<evidence type="ECO:0000256" key="4">
    <source>
        <dbReference type="ARBA" id="ARBA00022568"/>
    </source>
</evidence>
<dbReference type="VEuPathDB" id="TriTrypDB:LDHU3_21.0430"/>
<sequence>MLPLTLLRHCNSLPQCAAAAPLSRRCALSSALAKGTTSTHASAFRTASITECRFLATATGVCGSPSTDSFSLDPPIEVSHLRAARDGHLKKTLTAKLRQLDAMERIKAECDEIAFHYPDVFMKQLFAFLVLQAAVLFDWTYVHFDWNFVEPITYLVGYSATWIAIAWYGAMQQEFSYESLHRFLQNAKRERLYKAHQFDQQAYEALRVEVAKLDRVVRGLEGV</sequence>
<evidence type="ECO:0000256" key="6">
    <source>
        <dbReference type="ARBA" id="ARBA00022692"/>
    </source>
</evidence>
<evidence type="ECO:0000313" key="17">
    <source>
        <dbReference type="EMBL" id="TPP49274.1"/>
    </source>
</evidence>
<evidence type="ECO:0000256" key="5">
    <source>
        <dbReference type="ARBA" id="ARBA00022673"/>
    </source>
</evidence>
<feature type="domain" description="Calcium uniporter protein C-terminal" evidence="16">
    <location>
        <begin position="78"/>
        <end position="206"/>
    </location>
</feature>
<evidence type="ECO:0000259" key="16">
    <source>
        <dbReference type="Pfam" id="PF04678"/>
    </source>
</evidence>
<evidence type="ECO:0000256" key="1">
    <source>
        <dbReference type="ARBA" id="ARBA00004448"/>
    </source>
</evidence>
<evidence type="ECO:0000256" key="3">
    <source>
        <dbReference type="ARBA" id="ARBA00022448"/>
    </source>
</evidence>
<comment type="similarity">
    <text evidence="2">Belongs to the MCU (TC 1.A.77) family.</text>
</comment>
<reference evidence="19" key="2">
    <citation type="submission" date="2019-02" db="EMBL/GenBank/DDBJ databases">
        <title>FDA dAtabase for Regulatory Grade micrObial Sequences (FDA-ARGOS): Supporting development and validation of Infectious Disease Dx tests.</title>
        <authorList>
            <person name="Duncan R."/>
            <person name="Fisher C."/>
            <person name="Tallon L."/>
            <person name="Sadzewicz L."/>
            <person name="Sengamalay N."/>
            <person name="Ott S."/>
            <person name="Godinez A."/>
            <person name="Nagaraj S."/>
            <person name="Vavikolanu K."/>
            <person name="Nadendla S."/>
            <person name="Aluvathingal J."/>
            <person name="Sichtig H."/>
        </authorList>
    </citation>
    <scope>NUCLEOTIDE SEQUENCE [LARGE SCALE GENOMIC DNA]</scope>
    <source>
        <strain evidence="19">FDAARGOS_361</strain>
    </source>
</reference>
<keyword evidence="8" id="KW-0106">Calcium</keyword>
<feature type="transmembrane region" description="Helical" evidence="15">
    <location>
        <begin position="152"/>
        <end position="170"/>
    </location>
</feature>
<reference evidence="18" key="3">
    <citation type="submission" date="2019-02" db="EMBL/GenBank/DDBJ databases">
        <title>FDA dAtabase for Regulatory Grade micrObial Sequences (FDA-ARGOS): Supporting development and validation of Infectious Disease Dx tests.</title>
        <authorList>
            <person name="Duncan R."/>
            <person name="Fisher C."/>
            <person name="Tallon L.J."/>
            <person name="Sadzewicz L."/>
            <person name="Sengamalay N."/>
            <person name="Ott S."/>
            <person name="Godinez A."/>
            <person name="Nagaraj S."/>
            <person name="Nadendla S."/>
            <person name="Sichtig H."/>
        </authorList>
    </citation>
    <scope>NUCLEOTIDE SEQUENCE</scope>
    <source>
        <strain evidence="18">FDAARGOS_360</strain>
        <strain evidence="17">FDAARGOS_361</strain>
    </source>
</reference>
<keyword evidence="7" id="KW-0999">Mitochondrion inner membrane</keyword>
<dbReference type="PANTHER" id="PTHR13462">
    <property type="entry name" value="CALCIUM UNIPORTER PROTEIN, MITOCHONDRIAL"/>
    <property type="match status" value="1"/>
</dbReference>
<dbReference type="InterPro" id="IPR006769">
    <property type="entry name" value="MCU_C"/>
</dbReference>
<keyword evidence="9 15" id="KW-1133">Transmembrane helix</keyword>
<feature type="transmembrane region" description="Helical" evidence="15">
    <location>
        <begin position="125"/>
        <end position="146"/>
    </location>
</feature>
<comment type="catalytic activity">
    <reaction evidence="14">
        <text>Ca(2+)(in) = Ca(2+)(out)</text>
        <dbReference type="Rhea" id="RHEA:29671"/>
        <dbReference type="ChEBI" id="CHEBI:29108"/>
    </reaction>
</comment>
<keyword evidence="4" id="KW-0109">Calcium transport</keyword>